<dbReference type="Pfam" id="PF04402">
    <property type="entry name" value="SIMPL"/>
    <property type="match status" value="1"/>
</dbReference>
<sequence>MLRILLFVLICPLIGWCQQPTKITVSGQASLIPKDMVYKANMTLSKNLGGSSRDDYEMSNLKDLYTSQLQKQGMALNKLEEFPLDYKLTYSHTEGTKYVFKTRSLEEFNTFLDISSVGLERGYVDIETKISTSEALQLKKAAIDHAHQQAELTAEALGKKLGDIVSIEEVTAIPINTTHILYFKLPLEGYTHHLSITYTLK</sequence>
<dbReference type="Proteomes" id="UP000219559">
    <property type="component" value="Unassembled WGS sequence"/>
</dbReference>
<dbReference type="InterPro" id="IPR007497">
    <property type="entry name" value="SIMPL/DUF541"/>
</dbReference>
<reference evidence="1 2" key="1">
    <citation type="submission" date="2017-04" db="EMBL/GenBank/DDBJ databases">
        <title>A new member of the family Flavobacteriaceae isolated from ascidians.</title>
        <authorList>
            <person name="Chen L."/>
        </authorList>
    </citation>
    <scope>NUCLEOTIDE SEQUENCE [LARGE SCALE GENOMIC DNA]</scope>
    <source>
        <strain evidence="1 2">HQA918</strain>
    </source>
</reference>
<accession>A0A2A4GFB7</accession>
<evidence type="ECO:0008006" key="3">
    <source>
        <dbReference type="Google" id="ProtNLM"/>
    </source>
</evidence>
<dbReference type="RefSeq" id="WP_097441954.1">
    <property type="nucleotide sequence ID" value="NZ_NBWU01000001.1"/>
</dbReference>
<dbReference type="Gene3D" id="3.30.110.170">
    <property type="entry name" value="Protein of unknown function (DUF541), domain 1"/>
    <property type="match status" value="1"/>
</dbReference>
<comment type="caution">
    <text evidence="1">The sequence shown here is derived from an EMBL/GenBank/DDBJ whole genome shotgun (WGS) entry which is preliminary data.</text>
</comment>
<organism evidence="1 2">
    <name type="scientific">Sediminicola luteus</name>
    <dbReference type="NCBI Taxonomy" id="319238"/>
    <lineage>
        <taxon>Bacteria</taxon>
        <taxon>Pseudomonadati</taxon>
        <taxon>Bacteroidota</taxon>
        <taxon>Flavobacteriia</taxon>
        <taxon>Flavobacteriales</taxon>
        <taxon>Flavobacteriaceae</taxon>
        <taxon>Sediminicola</taxon>
    </lineage>
</organism>
<proteinExistence type="predicted"/>
<evidence type="ECO:0000313" key="2">
    <source>
        <dbReference type="Proteomes" id="UP000219559"/>
    </source>
</evidence>
<keyword evidence="2" id="KW-1185">Reference proteome</keyword>
<name>A0A2A4GFB7_9FLAO</name>
<evidence type="ECO:0000313" key="1">
    <source>
        <dbReference type="EMBL" id="PCE66432.1"/>
    </source>
</evidence>
<dbReference type="AlphaFoldDB" id="A0A2A4GFB7"/>
<gene>
    <name evidence="1" type="ORF">B7P33_03815</name>
</gene>
<dbReference type="EMBL" id="NBWU01000001">
    <property type="protein sequence ID" value="PCE66432.1"/>
    <property type="molecule type" value="Genomic_DNA"/>
</dbReference>
<dbReference type="Gene3D" id="3.30.70.2970">
    <property type="entry name" value="Protein of unknown function (DUF541), domain 2"/>
    <property type="match status" value="1"/>
</dbReference>
<protein>
    <recommendedName>
        <fullName evidence="3">SIMPL domain-containing protein</fullName>
    </recommendedName>
</protein>